<evidence type="ECO:0000256" key="1">
    <source>
        <dbReference type="ARBA" id="ARBA00004651"/>
    </source>
</evidence>
<feature type="transmembrane region" description="Helical" evidence="9">
    <location>
        <begin position="255"/>
        <end position="276"/>
    </location>
</feature>
<keyword evidence="5" id="KW-0029">Amino-acid transport</keyword>
<dbReference type="InterPro" id="IPR001851">
    <property type="entry name" value="ABC_transp_permease"/>
</dbReference>
<dbReference type="Pfam" id="PF02653">
    <property type="entry name" value="BPD_transp_2"/>
    <property type="match status" value="1"/>
</dbReference>
<feature type="transmembrane region" description="Helical" evidence="9">
    <location>
        <begin position="180"/>
        <end position="213"/>
    </location>
</feature>
<feature type="transmembrane region" description="Helical" evidence="9">
    <location>
        <begin position="6"/>
        <end position="27"/>
    </location>
</feature>
<evidence type="ECO:0000256" key="6">
    <source>
        <dbReference type="ARBA" id="ARBA00022989"/>
    </source>
</evidence>
<evidence type="ECO:0000256" key="5">
    <source>
        <dbReference type="ARBA" id="ARBA00022970"/>
    </source>
</evidence>
<evidence type="ECO:0000256" key="7">
    <source>
        <dbReference type="ARBA" id="ARBA00023136"/>
    </source>
</evidence>
<reference evidence="10 11" key="1">
    <citation type="submission" date="2018-10" db="EMBL/GenBank/DDBJ databases">
        <title>Anaerotruncus faecis sp. nov., isolated from human feces.</title>
        <authorList>
            <person name="Wang Y.-J."/>
        </authorList>
    </citation>
    <scope>NUCLEOTIDE SEQUENCE [LARGE SCALE GENOMIC DNA]</scope>
    <source>
        <strain evidence="10 11">22A2-44</strain>
    </source>
</reference>
<dbReference type="GO" id="GO:0005886">
    <property type="term" value="C:plasma membrane"/>
    <property type="evidence" value="ECO:0007669"/>
    <property type="project" value="UniProtKB-SubCell"/>
</dbReference>
<organism evidence="10 11">
    <name type="scientific">Anaerotruncus massiliensis</name>
    <name type="common">ex Liu et al. 2021</name>
    <dbReference type="NCBI Taxonomy" id="2321404"/>
    <lineage>
        <taxon>Bacteria</taxon>
        <taxon>Bacillati</taxon>
        <taxon>Bacillota</taxon>
        <taxon>Clostridia</taxon>
        <taxon>Eubacteriales</taxon>
        <taxon>Oscillospiraceae</taxon>
        <taxon>Anaerotruncus</taxon>
    </lineage>
</organism>
<evidence type="ECO:0000313" key="11">
    <source>
        <dbReference type="Proteomes" id="UP000276301"/>
    </source>
</evidence>
<feature type="transmembrane region" description="Helical" evidence="9">
    <location>
        <begin position="92"/>
        <end position="113"/>
    </location>
</feature>
<protein>
    <submittedName>
        <fullName evidence="10">Branched-chain amino acid ABC transporter permease</fullName>
    </submittedName>
</protein>
<evidence type="ECO:0000256" key="3">
    <source>
        <dbReference type="ARBA" id="ARBA00022475"/>
    </source>
</evidence>
<feature type="transmembrane region" description="Helical" evidence="9">
    <location>
        <begin position="225"/>
        <end position="248"/>
    </location>
</feature>
<keyword evidence="7 9" id="KW-0472">Membrane</keyword>
<dbReference type="GO" id="GO:0022857">
    <property type="term" value="F:transmembrane transporter activity"/>
    <property type="evidence" value="ECO:0007669"/>
    <property type="project" value="InterPro"/>
</dbReference>
<evidence type="ECO:0000256" key="2">
    <source>
        <dbReference type="ARBA" id="ARBA00022448"/>
    </source>
</evidence>
<comment type="caution">
    <text evidence="10">The sequence shown here is derived from an EMBL/GenBank/DDBJ whole genome shotgun (WGS) entry which is preliminary data.</text>
</comment>
<feature type="transmembrane region" description="Helical" evidence="9">
    <location>
        <begin position="58"/>
        <end position="80"/>
    </location>
</feature>
<comment type="subcellular location">
    <subcellularLocation>
        <location evidence="1">Cell membrane</location>
        <topology evidence="1">Multi-pass membrane protein</topology>
    </subcellularLocation>
</comment>
<dbReference type="PANTHER" id="PTHR11795:SF445">
    <property type="entry name" value="AMINO ACID ABC TRANSPORTER PERMEASE PROTEIN"/>
    <property type="match status" value="1"/>
</dbReference>
<dbReference type="PANTHER" id="PTHR11795">
    <property type="entry name" value="BRANCHED-CHAIN AMINO ACID TRANSPORT SYSTEM PERMEASE PROTEIN LIVH"/>
    <property type="match status" value="1"/>
</dbReference>
<evidence type="ECO:0000256" key="4">
    <source>
        <dbReference type="ARBA" id="ARBA00022692"/>
    </source>
</evidence>
<evidence type="ECO:0000256" key="8">
    <source>
        <dbReference type="ARBA" id="ARBA00037998"/>
    </source>
</evidence>
<dbReference type="EMBL" id="RCHT01000007">
    <property type="protein sequence ID" value="RLL12174.1"/>
    <property type="molecule type" value="Genomic_DNA"/>
</dbReference>
<dbReference type="GO" id="GO:0006865">
    <property type="term" value="P:amino acid transport"/>
    <property type="evidence" value="ECO:0007669"/>
    <property type="project" value="UniProtKB-KW"/>
</dbReference>
<feature type="transmembrane region" description="Helical" evidence="9">
    <location>
        <begin position="133"/>
        <end position="159"/>
    </location>
</feature>
<keyword evidence="11" id="KW-1185">Reference proteome</keyword>
<dbReference type="Proteomes" id="UP000276301">
    <property type="component" value="Unassembled WGS sequence"/>
</dbReference>
<keyword evidence="3" id="KW-1003">Cell membrane</keyword>
<dbReference type="CDD" id="cd06582">
    <property type="entry name" value="TM_PBP1_LivH_like"/>
    <property type="match status" value="1"/>
</dbReference>
<name>A0A498CNB9_9FIRM</name>
<gene>
    <name evidence="10" type="ORF">D4A47_06515</name>
</gene>
<proteinExistence type="inferred from homology"/>
<evidence type="ECO:0000256" key="9">
    <source>
        <dbReference type="SAM" id="Phobius"/>
    </source>
</evidence>
<feature type="transmembrane region" description="Helical" evidence="9">
    <location>
        <begin position="34"/>
        <end position="52"/>
    </location>
</feature>
<keyword evidence="2" id="KW-0813">Transport</keyword>
<dbReference type="AlphaFoldDB" id="A0A498CNB9"/>
<evidence type="ECO:0000313" key="10">
    <source>
        <dbReference type="EMBL" id="RLL12174.1"/>
    </source>
</evidence>
<sequence>MMLSMLINGLSVGAVYSMIAVGFALIFSVMKFSNFAHGGMIAVSAYIGFFASKWFHTNLFLTLLIAMVGGGITGLVVELIGFRRMRGKNSPLIYYFISSITIGMLLENILTLINGTNFYTFPTFIQLYSFDVFGFMVNIMDCIMMGVTVVSLLTLLYIFRCTRLGLAIRAVSLDNRTSRLCGINSTVVVMAAFFIAGALAGICGVLLGINYTVYPQLSQMVVKGFIASVLGGLGSLGGAVVGALLLGVIEVFVTVIFGAGLTPVFSFGIIILFLLIRPQGIAGVIVSEKA</sequence>
<comment type="similarity">
    <text evidence="8">Belongs to the binding-protein-dependent transport system permease family. LivHM subfamily.</text>
</comment>
<keyword evidence="4 9" id="KW-0812">Transmembrane</keyword>
<accession>A0A498CNB9</accession>
<keyword evidence="6 9" id="KW-1133">Transmembrane helix</keyword>
<dbReference type="InterPro" id="IPR052157">
    <property type="entry name" value="BCAA_transport_permease"/>
</dbReference>